<accession>A0ABU8ZST8</accession>
<dbReference type="SUPFAM" id="SSF53098">
    <property type="entry name" value="Ribonuclease H-like"/>
    <property type="match status" value="1"/>
</dbReference>
<dbReference type="Proteomes" id="UP001382955">
    <property type="component" value="Unassembled WGS sequence"/>
</dbReference>
<dbReference type="InterPro" id="IPR048020">
    <property type="entry name" value="Transpos_IS3"/>
</dbReference>
<dbReference type="RefSeq" id="WP_318749357.1">
    <property type="nucleotide sequence ID" value="NZ_JAOSIK010000022.1"/>
</dbReference>
<dbReference type="InterPro" id="IPR050900">
    <property type="entry name" value="Transposase_IS3/IS150/IS904"/>
</dbReference>
<dbReference type="NCBIfam" id="NF033516">
    <property type="entry name" value="transpos_IS3"/>
    <property type="match status" value="1"/>
</dbReference>
<dbReference type="InterPro" id="IPR012337">
    <property type="entry name" value="RNaseH-like_sf"/>
</dbReference>
<gene>
    <name evidence="2" type="ORF">OC725_02125</name>
    <name evidence="3" type="ORF">OC725_02390</name>
</gene>
<dbReference type="InterPro" id="IPR001584">
    <property type="entry name" value="Integrase_cat-core"/>
</dbReference>
<proteinExistence type="predicted"/>
<dbReference type="EMBL" id="JAOSIK010000022">
    <property type="protein sequence ID" value="MEK0312052.1"/>
    <property type="molecule type" value="Genomic_DNA"/>
</dbReference>
<reference evidence="2 4" key="1">
    <citation type="journal article" date="2023" name="Int. J. Syst. Evol. Microbiol.">
        <title>The observation of taxonomic boundaries for the 16SrII and 16SrXXV phytoplasmas using genome-based delimitation.</title>
        <authorList>
            <person name="Rodrigues Jardim B."/>
            <person name="Tran-Nguyen L.T.T."/>
            <person name="Gambley C."/>
            <person name="Al-Sadi A.M."/>
            <person name="Al-Subhi A.M."/>
            <person name="Foissac X."/>
            <person name="Salar P."/>
            <person name="Cai H."/>
            <person name="Yang J.Y."/>
            <person name="Davis R."/>
            <person name="Jones L."/>
            <person name="Rodoni B."/>
            <person name="Constable F.E."/>
        </authorList>
    </citation>
    <scope>NUCLEOTIDE SEQUENCE [LARGE SCALE GENOMIC DNA]</scope>
    <source>
        <strain evidence="2">BAWM-322</strain>
    </source>
</reference>
<organism evidence="2 4">
    <name type="scientific">Candidatus Phytoplasma fabacearum</name>
    <dbReference type="NCBI Taxonomy" id="2982628"/>
    <lineage>
        <taxon>Bacteria</taxon>
        <taxon>Bacillati</taxon>
        <taxon>Mycoplasmatota</taxon>
        <taxon>Mollicutes</taxon>
        <taxon>Acholeplasmatales</taxon>
        <taxon>Acholeplasmataceae</taxon>
        <taxon>Candidatus Phytoplasma</taxon>
        <taxon>16SrII (Peanut WB group)</taxon>
    </lineage>
</organism>
<evidence type="ECO:0000313" key="4">
    <source>
        <dbReference type="Proteomes" id="UP001382955"/>
    </source>
</evidence>
<comment type="caution">
    <text evidence="2">The sequence shown here is derived from an EMBL/GenBank/DDBJ whole genome shotgun (WGS) entry which is preliminary data.</text>
</comment>
<evidence type="ECO:0000313" key="2">
    <source>
        <dbReference type="EMBL" id="MEK0312052.1"/>
    </source>
</evidence>
<protein>
    <submittedName>
        <fullName evidence="2">IS3 family transposase</fullName>
    </submittedName>
</protein>
<keyword evidence="4" id="KW-1185">Reference proteome</keyword>
<dbReference type="Gene3D" id="3.30.420.10">
    <property type="entry name" value="Ribonuclease H-like superfamily/Ribonuclease H"/>
    <property type="match status" value="1"/>
</dbReference>
<dbReference type="InterPro" id="IPR036397">
    <property type="entry name" value="RNaseH_sf"/>
</dbReference>
<dbReference type="Pfam" id="PF00665">
    <property type="entry name" value="rve"/>
    <property type="match status" value="1"/>
</dbReference>
<dbReference type="PANTHER" id="PTHR46889">
    <property type="entry name" value="TRANSPOSASE INSF FOR INSERTION SEQUENCE IS3B-RELATED"/>
    <property type="match status" value="1"/>
</dbReference>
<name>A0ABU8ZST8_9MOLU</name>
<dbReference type="EMBL" id="JAOSIK010000031">
    <property type="protein sequence ID" value="MEK0312105.1"/>
    <property type="molecule type" value="Genomic_DNA"/>
</dbReference>
<evidence type="ECO:0000313" key="3">
    <source>
        <dbReference type="EMBL" id="MEK0312105.1"/>
    </source>
</evidence>
<dbReference type="PANTHER" id="PTHR46889:SF5">
    <property type="entry name" value="INTEGRASE PROTEIN"/>
    <property type="match status" value="1"/>
</dbReference>
<evidence type="ECO:0000259" key="1">
    <source>
        <dbReference type="PROSITE" id="PS50994"/>
    </source>
</evidence>
<dbReference type="PROSITE" id="PS50994">
    <property type="entry name" value="INTEGRASE"/>
    <property type="match status" value="1"/>
</dbReference>
<feature type="domain" description="Integrase catalytic" evidence="1">
    <location>
        <begin position="148"/>
        <end position="310"/>
    </location>
</feature>
<sequence>MANRREIELLQYALIDNLPLLKKNILSLVQFYRKYFTVCKILKLLKIDRNNYYYWRKVHDKNYLKKMEKRKIIKKIGFLCQKYHFAFGYRKITFLYQKIYQVSINKKFVLKIMQQNNWLKKWNIPNTKNHDWKKFQQTQKNLIQKDFRAHEPFAKLYTDLTCFTTNKGYFWLSTIIDGYNNKIVASSFGKQGNLQLVKKTFRQIPKLKKPCFIHSDQGKVYQSIYFQKYLNKKGFMISMSAKASPNENAVIESYFSNLKGYFRYHEPQLFQHSFEKINQKIKKFTSFYNKEWIFAKLNYQSPHNFRKEVFQR</sequence>